<evidence type="ECO:0000313" key="3">
    <source>
        <dbReference type="Proteomes" id="UP000030401"/>
    </source>
</evidence>
<organism evidence="2 3">
    <name type="scientific">Pontibacillus litoralis JSM 072002</name>
    <dbReference type="NCBI Taxonomy" id="1385512"/>
    <lineage>
        <taxon>Bacteria</taxon>
        <taxon>Bacillati</taxon>
        <taxon>Bacillota</taxon>
        <taxon>Bacilli</taxon>
        <taxon>Bacillales</taxon>
        <taxon>Bacillaceae</taxon>
        <taxon>Pontibacillus</taxon>
    </lineage>
</organism>
<dbReference type="AlphaFoldDB" id="A0A0A5G4M0"/>
<dbReference type="EMBL" id="AVPG01000017">
    <property type="protein sequence ID" value="KGX86015.1"/>
    <property type="molecule type" value="Genomic_DNA"/>
</dbReference>
<reference evidence="2 3" key="1">
    <citation type="submission" date="2013-08" db="EMBL/GenBank/DDBJ databases">
        <authorList>
            <person name="Huang J."/>
            <person name="Wang G."/>
        </authorList>
    </citation>
    <scope>NUCLEOTIDE SEQUENCE [LARGE SCALE GENOMIC DNA]</scope>
    <source>
        <strain evidence="2 3">JSM 072002</strain>
    </source>
</reference>
<keyword evidence="1" id="KW-0472">Membrane</keyword>
<feature type="transmembrane region" description="Helical" evidence="1">
    <location>
        <begin position="7"/>
        <end position="29"/>
    </location>
</feature>
<keyword evidence="1" id="KW-0812">Transmembrane</keyword>
<keyword evidence="1" id="KW-1133">Transmembrane helix</keyword>
<dbReference type="STRING" id="1385512.N784_06245"/>
<accession>A0A0A5G4M0</accession>
<gene>
    <name evidence="2" type="ORF">N784_06245</name>
</gene>
<evidence type="ECO:0000256" key="1">
    <source>
        <dbReference type="SAM" id="Phobius"/>
    </source>
</evidence>
<proteinExistence type="predicted"/>
<name>A0A0A5G4M0_9BACI</name>
<keyword evidence="3" id="KW-1185">Reference proteome</keyword>
<dbReference type="Proteomes" id="UP000030401">
    <property type="component" value="Unassembled WGS sequence"/>
</dbReference>
<evidence type="ECO:0000313" key="2">
    <source>
        <dbReference type="EMBL" id="KGX86015.1"/>
    </source>
</evidence>
<protein>
    <submittedName>
        <fullName evidence="2">Uncharacterized protein</fullName>
    </submittedName>
</protein>
<sequence>MKKKNAILLSVLLAISMVWGVTYWILFVIE</sequence>
<comment type="caution">
    <text evidence="2">The sequence shown here is derived from an EMBL/GenBank/DDBJ whole genome shotgun (WGS) entry which is preliminary data.</text>
</comment>